<keyword evidence="3" id="KW-0472">Membrane</keyword>
<dbReference type="InterPro" id="IPR027417">
    <property type="entry name" value="P-loop_NTPase"/>
</dbReference>
<feature type="region of interest" description="Disordered" evidence="2">
    <location>
        <begin position="295"/>
        <end position="321"/>
    </location>
</feature>
<name>A0ABV1ER22_9FIRM</name>
<protein>
    <submittedName>
        <fullName evidence="5">AAA family ATPase</fullName>
    </submittedName>
</protein>
<dbReference type="SUPFAM" id="SSF52540">
    <property type="entry name" value="P-loop containing nucleoside triphosphate hydrolases"/>
    <property type="match status" value="1"/>
</dbReference>
<feature type="transmembrane region" description="Helical" evidence="3">
    <location>
        <begin position="355"/>
        <end position="375"/>
    </location>
</feature>
<dbReference type="EMBL" id="JBBMFT010000007">
    <property type="protein sequence ID" value="MEQ2457049.1"/>
    <property type="molecule type" value="Genomic_DNA"/>
</dbReference>
<dbReference type="RefSeq" id="WP_349140810.1">
    <property type="nucleotide sequence ID" value="NZ_JBBMFT010000007.1"/>
</dbReference>
<dbReference type="InterPro" id="IPR038734">
    <property type="entry name" value="YhaN_AAA"/>
</dbReference>
<dbReference type="Proteomes" id="UP001440599">
    <property type="component" value="Unassembled WGS sequence"/>
</dbReference>
<accession>A0ABV1ER22</accession>
<keyword evidence="3" id="KW-1133">Transmembrane helix</keyword>
<dbReference type="PANTHER" id="PTHR41259">
    <property type="entry name" value="DOUBLE-STRAND BREAK REPAIR RAD50 ATPASE, PUTATIVE-RELATED"/>
    <property type="match status" value="1"/>
</dbReference>
<feature type="compositionally biased region" description="Basic and acidic residues" evidence="2">
    <location>
        <begin position="302"/>
        <end position="316"/>
    </location>
</feature>
<evidence type="ECO:0000256" key="3">
    <source>
        <dbReference type="SAM" id="Phobius"/>
    </source>
</evidence>
<proteinExistence type="predicted"/>
<organism evidence="5 6">
    <name type="scientific">Flavonifractor hominis</name>
    <dbReference type="NCBI Taxonomy" id="3133178"/>
    <lineage>
        <taxon>Bacteria</taxon>
        <taxon>Bacillati</taxon>
        <taxon>Bacillota</taxon>
        <taxon>Clostridia</taxon>
        <taxon>Eubacteriales</taxon>
        <taxon>Oscillospiraceae</taxon>
        <taxon>Flavonifractor</taxon>
    </lineage>
</organism>
<evidence type="ECO:0000313" key="6">
    <source>
        <dbReference type="Proteomes" id="UP001440599"/>
    </source>
</evidence>
<reference evidence="5 6" key="1">
    <citation type="submission" date="2024-03" db="EMBL/GenBank/DDBJ databases">
        <title>Human intestinal bacterial collection.</title>
        <authorList>
            <person name="Pauvert C."/>
            <person name="Hitch T.C.A."/>
            <person name="Clavel T."/>
        </authorList>
    </citation>
    <scope>NUCLEOTIDE SEQUENCE [LARGE SCALE GENOMIC DNA]</scope>
    <source>
        <strain evidence="5 6">CLA-AP-H34</strain>
    </source>
</reference>
<evidence type="ECO:0000256" key="2">
    <source>
        <dbReference type="SAM" id="MobiDB-lite"/>
    </source>
</evidence>
<feature type="coiled-coil region" evidence="1">
    <location>
        <begin position="442"/>
        <end position="469"/>
    </location>
</feature>
<evidence type="ECO:0000256" key="1">
    <source>
        <dbReference type="SAM" id="Coils"/>
    </source>
</evidence>
<dbReference type="Pfam" id="PF13514">
    <property type="entry name" value="AAA_27"/>
    <property type="match status" value="1"/>
</dbReference>
<dbReference type="Gene3D" id="3.40.50.300">
    <property type="entry name" value="P-loop containing nucleotide triphosphate hydrolases"/>
    <property type="match status" value="2"/>
</dbReference>
<keyword evidence="1" id="KW-0175">Coiled coil</keyword>
<gene>
    <name evidence="5" type="ORF">WMO45_10985</name>
</gene>
<evidence type="ECO:0000313" key="5">
    <source>
        <dbReference type="EMBL" id="MEQ2457049.1"/>
    </source>
</evidence>
<comment type="caution">
    <text evidence="5">The sequence shown here is derived from an EMBL/GenBank/DDBJ whole genome shotgun (WGS) entry which is preliminary data.</text>
</comment>
<feature type="transmembrane region" description="Helical" evidence="3">
    <location>
        <begin position="381"/>
        <end position="405"/>
    </location>
</feature>
<keyword evidence="3" id="KW-0812">Transmembrane</keyword>
<evidence type="ECO:0000259" key="4">
    <source>
        <dbReference type="Pfam" id="PF13514"/>
    </source>
</evidence>
<dbReference type="PANTHER" id="PTHR41259:SF1">
    <property type="entry name" value="DOUBLE-STRAND BREAK REPAIR RAD50 ATPASE, PUTATIVE-RELATED"/>
    <property type="match status" value="1"/>
</dbReference>
<sequence>MKITRMRACFGGLQNAELTLKQGLNLIEAPNEGGKSTWSAFLRAMLYGINTKERDKQGYIAEKNRYQPWSGAAMEGVLELEWRGRPITLRRGPRGNTPFGSFEAVYTDTGEPVPGLTAENAGETLVGVPREVFERSAFVGQGATAIDGAPALEARIAALASSGEEDVSYSQVERTLRDWRNRRRHNKTGLIPRLEEELAQVDDALARQAKAFRLAQEARRELERLQAELRQLEQERDAHLARAMAQRRRRWEQGQEELRQAREQVEAIQAELNRHGSPPDQETLRRAQEELNQLNALHASRKRTEGQLEQARRAEEEAQAAAADPLFPELTPDQAWQQASADAEAAGHTPRCGGLYAGGVVLLAAAAGALALAFAGVIPQMWMGGLACGVLAGAGIALLIAAGVWKKRAAARSAQLLERYEVASPEDILGRASAYREACVVAAGAVRQREEAERTLAELTAQDEQTRARLLELVHPFAPTVKDTFGVSAALSRALNLGERLATAQVRLEGAEKLAGSLPAPEQGYDDNGVEPRFDPVETAARLDSAGEEIARLRSGLAMAQGELNTLGDPVEFQQRRDTLSEELTRRQQEQQALDLALEALERAHENLQARFSPALNRKAGEYLASLTGDKYDKVSLTRQFEALAEEKQGLLPRRALTLSRGTADQLYLAVRLAVCALVLPQEEPCPLVLDDALANFDDTRMALALDALARLGEQRQILLFTCHSREGKAMAGREDVALVRLQ</sequence>
<keyword evidence="6" id="KW-1185">Reference proteome</keyword>
<feature type="domain" description="YhaN AAA" evidence="4">
    <location>
        <begin position="1"/>
        <end position="56"/>
    </location>
</feature>